<organism evidence="1 2">
    <name type="scientific">Zosterops borbonicus</name>
    <dbReference type="NCBI Taxonomy" id="364589"/>
    <lineage>
        <taxon>Eukaryota</taxon>
        <taxon>Metazoa</taxon>
        <taxon>Chordata</taxon>
        <taxon>Craniata</taxon>
        <taxon>Vertebrata</taxon>
        <taxon>Euteleostomi</taxon>
        <taxon>Archelosauria</taxon>
        <taxon>Archosauria</taxon>
        <taxon>Dinosauria</taxon>
        <taxon>Saurischia</taxon>
        <taxon>Theropoda</taxon>
        <taxon>Coelurosauria</taxon>
        <taxon>Aves</taxon>
        <taxon>Neognathae</taxon>
        <taxon>Neoaves</taxon>
        <taxon>Telluraves</taxon>
        <taxon>Australaves</taxon>
        <taxon>Passeriformes</taxon>
        <taxon>Sylvioidea</taxon>
        <taxon>Zosteropidae</taxon>
        <taxon>Zosterops</taxon>
    </lineage>
</organism>
<dbReference type="Proteomes" id="UP000796761">
    <property type="component" value="Unassembled WGS sequence"/>
</dbReference>
<accession>A0A8K1LNC1</accession>
<proteinExistence type="predicted"/>
<evidence type="ECO:0000313" key="2">
    <source>
        <dbReference type="Proteomes" id="UP000796761"/>
    </source>
</evidence>
<keyword evidence="2" id="KW-1185">Reference proteome</keyword>
<dbReference type="AlphaFoldDB" id="A0A8K1LNC1"/>
<name>A0A8K1LNC1_9PASS</name>
<reference evidence="1" key="1">
    <citation type="submission" date="2019-04" db="EMBL/GenBank/DDBJ databases">
        <title>Genome assembly of Zosterops borbonicus 15179.</title>
        <authorList>
            <person name="Leroy T."/>
            <person name="Anselmetti Y."/>
            <person name="Tilak M.-K."/>
            <person name="Nabholz B."/>
        </authorList>
    </citation>
    <scope>NUCLEOTIDE SEQUENCE</scope>
    <source>
        <strain evidence="1">HGM_15179</strain>
        <tissue evidence="1">Muscle</tissue>
    </source>
</reference>
<evidence type="ECO:0000313" key="1">
    <source>
        <dbReference type="EMBL" id="TRZ20615.1"/>
    </source>
</evidence>
<sequence>MGLAQGSGIIPSPEALTARLSLTSRNFTAKGEWEGACGGNKPVAMNSFELDWTYTSNLEKEIALVLSGSAETPPTEAFRQEIKLQTLNDLSKFSYADPTLGTGHFCELLIEAVV</sequence>
<dbReference type="EMBL" id="SWJQ01000144">
    <property type="protein sequence ID" value="TRZ20615.1"/>
    <property type="molecule type" value="Genomic_DNA"/>
</dbReference>
<comment type="caution">
    <text evidence="1">The sequence shown here is derived from an EMBL/GenBank/DDBJ whole genome shotgun (WGS) entry which is preliminary data.</text>
</comment>
<gene>
    <name evidence="1" type="ORF">HGM15179_006512</name>
</gene>
<protein>
    <submittedName>
        <fullName evidence="1">Uncharacterized protein</fullName>
    </submittedName>
</protein>